<accession>M7SCY6</accession>
<feature type="compositionally biased region" description="Polar residues" evidence="1">
    <location>
        <begin position="588"/>
        <end position="604"/>
    </location>
</feature>
<dbReference type="PROSITE" id="PS51762">
    <property type="entry name" value="GH16_2"/>
    <property type="match status" value="1"/>
</dbReference>
<evidence type="ECO:0000313" key="6">
    <source>
        <dbReference type="Proteomes" id="UP000012174"/>
    </source>
</evidence>
<dbReference type="PANTHER" id="PTHR10963">
    <property type="entry name" value="GLYCOSYL HYDROLASE-RELATED"/>
    <property type="match status" value="1"/>
</dbReference>
<feature type="chain" id="PRO_5004084645" evidence="3">
    <location>
        <begin position="23"/>
        <end position="771"/>
    </location>
</feature>
<evidence type="ECO:0000256" key="2">
    <source>
        <dbReference type="SAM" id="Phobius"/>
    </source>
</evidence>
<dbReference type="InterPro" id="IPR000757">
    <property type="entry name" value="Beta-glucanase-like"/>
</dbReference>
<dbReference type="PANTHER" id="PTHR10963:SF24">
    <property type="entry name" value="GLYCOSIDASE C21B10.07-RELATED"/>
    <property type="match status" value="1"/>
</dbReference>
<proteinExistence type="predicted"/>
<name>M7SCY6_EUTLA</name>
<dbReference type="GO" id="GO:0009251">
    <property type="term" value="P:glucan catabolic process"/>
    <property type="evidence" value="ECO:0007669"/>
    <property type="project" value="TreeGrafter"/>
</dbReference>
<keyword evidence="2" id="KW-0472">Membrane</keyword>
<evidence type="ECO:0000256" key="3">
    <source>
        <dbReference type="SAM" id="SignalP"/>
    </source>
</evidence>
<dbReference type="Pfam" id="PF26113">
    <property type="entry name" value="GH16_XgeA"/>
    <property type="match status" value="1"/>
</dbReference>
<feature type="region of interest" description="Disordered" evidence="1">
    <location>
        <begin position="635"/>
        <end position="662"/>
    </location>
</feature>
<gene>
    <name evidence="5" type="ORF">UCREL1_8982</name>
</gene>
<dbReference type="AlphaFoldDB" id="M7SCY6"/>
<dbReference type="SUPFAM" id="SSF49899">
    <property type="entry name" value="Concanavalin A-like lectins/glucanases"/>
    <property type="match status" value="1"/>
</dbReference>
<protein>
    <submittedName>
        <fullName evidence="5">Putative beta--endoglucanase protein</fullName>
    </submittedName>
</protein>
<evidence type="ECO:0000259" key="4">
    <source>
        <dbReference type="PROSITE" id="PS51762"/>
    </source>
</evidence>
<dbReference type="InterPro" id="IPR013320">
    <property type="entry name" value="ConA-like_dom_sf"/>
</dbReference>
<dbReference type="GO" id="GO:0004553">
    <property type="term" value="F:hydrolase activity, hydrolyzing O-glycosyl compounds"/>
    <property type="evidence" value="ECO:0007669"/>
    <property type="project" value="InterPro"/>
</dbReference>
<reference evidence="6" key="1">
    <citation type="journal article" date="2013" name="Genome Announc.">
        <title>Draft genome sequence of the grapevine dieback fungus Eutypa lata UCR-EL1.</title>
        <authorList>
            <person name="Blanco-Ulate B."/>
            <person name="Rolshausen P.E."/>
            <person name="Cantu D."/>
        </authorList>
    </citation>
    <scope>NUCLEOTIDE SEQUENCE [LARGE SCALE GENOMIC DNA]</scope>
    <source>
        <strain evidence="6">UCR-EL1</strain>
    </source>
</reference>
<dbReference type="Gene3D" id="2.60.120.200">
    <property type="match status" value="1"/>
</dbReference>
<keyword evidence="2" id="KW-0812">Transmembrane</keyword>
<dbReference type="KEGG" id="ela:UCREL1_8982"/>
<feature type="region of interest" description="Disordered" evidence="1">
    <location>
        <begin position="490"/>
        <end position="518"/>
    </location>
</feature>
<keyword evidence="2" id="KW-1133">Transmembrane helix</keyword>
<feature type="transmembrane region" description="Helical" evidence="2">
    <location>
        <begin position="750"/>
        <end position="770"/>
    </location>
</feature>
<feature type="compositionally biased region" description="Low complexity" evidence="1">
    <location>
        <begin position="490"/>
        <end position="516"/>
    </location>
</feature>
<feature type="compositionally biased region" description="Low complexity" evidence="1">
    <location>
        <begin position="564"/>
        <end position="587"/>
    </location>
</feature>
<sequence length="771" mass="79732">MAPSLVKAIGSAVAILPALASASNKVYKVSEVYDSSNFFDKFDFVTETDANGGYVQYQDQNAAEQLGLVAYEDGEMYIGVEHGAGSVYATTAAGRKSVRLESKKVYNQGLVIADFSYLPKPTCGSWPAFWFFGEPWPTKGEIDLYENWNDLTFNRHTAHVDSPDVVGECVIEQDDMTSIIDSANCYDHADGQWDYQGCSASEYTSTFGSSSGGVYAMEWTSEYLKIWDWERASAPLDVKSGSPKPSDAWGTPAYVIKQCNIDKAFKDMKMVLNVDFCGVAAQTDKWGASCSLATTFDTCAGYVGSSPEDFADTYFKVKDIKFFDLTEEEDTASSSTSSAASSTSSLASTSSTISTTSSLAASNGSSTVSVASSTSSVEVASSSAASSSVTSTVTTSTQDPLDTSISSFPTFGHFTNTSLNAYPTATIETSELPTTTSAPEYTTSTIYSTDIHTITSCPPSVTNCPIGSVTTEIISVSVTVCPVTKTATTGPVTTPTTTSTANAKPTTTTAPEAPEGGFTTSTISVTKVYTITECPASVTNCPVGDVTTEVSVTTTVCPVGSSETTGTQLTTTPTTAPTIAPTEAPNTSNPISTPIVSTQPTASGGSVESTTTLDQTTTSTSTTIVQVTVTIARPSSSSSLPTLVSSPSSSSPSSAIAIPSTSTSSSSEEVVYVTATVVPVPTSSEEAVASSIAPTIKVVPTGGFTNSTTNTYPTAVAPPMGTATGSVVNSGSSSGSGSSSSSESIVEISGAVQTSASIVLMAVAGFFFFVM</sequence>
<dbReference type="InterPro" id="IPR050546">
    <property type="entry name" value="Glycosyl_Hydrlase_16"/>
</dbReference>
<evidence type="ECO:0000256" key="1">
    <source>
        <dbReference type="SAM" id="MobiDB-lite"/>
    </source>
</evidence>
<dbReference type="EMBL" id="KB707125">
    <property type="protein sequence ID" value="EMR64069.1"/>
    <property type="molecule type" value="Genomic_DNA"/>
</dbReference>
<dbReference type="Proteomes" id="UP000012174">
    <property type="component" value="Unassembled WGS sequence"/>
</dbReference>
<dbReference type="OrthoDB" id="192832at2759"/>
<feature type="compositionally biased region" description="Low complexity" evidence="1">
    <location>
        <begin position="606"/>
        <end position="618"/>
    </location>
</feature>
<organism evidence="5 6">
    <name type="scientific">Eutypa lata (strain UCR-EL1)</name>
    <name type="common">Grapevine dieback disease fungus</name>
    <name type="synonym">Eutypa armeniacae</name>
    <dbReference type="NCBI Taxonomy" id="1287681"/>
    <lineage>
        <taxon>Eukaryota</taxon>
        <taxon>Fungi</taxon>
        <taxon>Dikarya</taxon>
        <taxon>Ascomycota</taxon>
        <taxon>Pezizomycotina</taxon>
        <taxon>Sordariomycetes</taxon>
        <taxon>Xylariomycetidae</taxon>
        <taxon>Xylariales</taxon>
        <taxon>Diatrypaceae</taxon>
        <taxon>Eutypa</taxon>
    </lineage>
</organism>
<feature type="domain" description="GH16" evidence="4">
    <location>
        <begin position="20"/>
        <end position="285"/>
    </location>
</feature>
<keyword evidence="3" id="KW-0732">Signal</keyword>
<dbReference type="STRING" id="1287681.M7SCY6"/>
<feature type="region of interest" description="Disordered" evidence="1">
    <location>
        <begin position="559"/>
        <end position="618"/>
    </location>
</feature>
<dbReference type="HOGENOM" id="CLU_010577_0_0_1"/>
<feature type="signal peptide" evidence="3">
    <location>
        <begin position="1"/>
        <end position="22"/>
    </location>
</feature>
<evidence type="ECO:0000313" key="5">
    <source>
        <dbReference type="EMBL" id="EMR64069.1"/>
    </source>
</evidence>
<dbReference type="OMA" id="FYMGVDY"/>
<keyword evidence="6" id="KW-1185">Reference proteome</keyword>
<dbReference type="eggNOG" id="ENOG502QTTC">
    <property type="taxonomic scope" value="Eukaryota"/>
</dbReference>